<accession>A0AAE1DZ92</accession>
<feature type="signal peptide" evidence="1">
    <location>
        <begin position="1"/>
        <end position="26"/>
    </location>
</feature>
<gene>
    <name evidence="2" type="ORF">RRG08_004786</name>
</gene>
<proteinExistence type="predicted"/>
<dbReference type="Proteomes" id="UP001283361">
    <property type="component" value="Unassembled WGS sequence"/>
</dbReference>
<comment type="caution">
    <text evidence="2">The sequence shown here is derived from an EMBL/GenBank/DDBJ whole genome shotgun (WGS) entry which is preliminary data.</text>
</comment>
<reference evidence="2" key="1">
    <citation type="journal article" date="2023" name="G3 (Bethesda)">
        <title>A reference genome for the long-term kleptoplast-retaining sea slug Elysia crispata morphotype clarki.</title>
        <authorList>
            <person name="Eastman K.E."/>
            <person name="Pendleton A.L."/>
            <person name="Shaikh M.A."/>
            <person name="Suttiyut T."/>
            <person name="Ogas R."/>
            <person name="Tomko P."/>
            <person name="Gavelis G."/>
            <person name="Widhalm J.R."/>
            <person name="Wisecaver J.H."/>
        </authorList>
    </citation>
    <scope>NUCLEOTIDE SEQUENCE</scope>
    <source>
        <strain evidence="2">ECLA1</strain>
    </source>
</reference>
<name>A0AAE1DZ92_9GAST</name>
<keyword evidence="1" id="KW-0732">Signal</keyword>
<evidence type="ECO:0000256" key="1">
    <source>
        <dbReference type="SAM" id="SignalP"/>
    </source>
</evidence>
<organism evidence="2 3">
    <name type="scientific">Elysia crispata</name>
    <name type="common">lettuce slug</name>
    <dbReference type="NCBI Taxonomy" id="231223"/>
    <lineage>
        <taxon>Eukaryota</taxon>
        <taxon>Metazoa</taxon>
        <taxon>Spiralia</taxon>
        <taxon>Lophotrochozoa</taxon>
        <taxon>Mollusca</taxon>
        <taxon>Gastropoda</taxon>
        <taxon>Heterobranchia</taxon>
        <taxon>Euthyneura</taxon>
        <taxon>Panpulmonata</taxon>
        <taxon>Sacoglossa</taxon>
        <taxon>Placobranchoidea</taxon>
        <taxon>Plakobranchidae</taxon>
        <taxon>Elysia</taxon>
    </lineage>
</organism>
<evidence type="ECO:0000313" key="2">
    <source>
        <dbReference type="EMBL" id="KAK3788491.1"/>
    </source>
</evidence>
<feature type="chain" id="PRO_5042065608" evidence="1">
    <location>
        <begin position="27"/>
        <end position="205"/>
    </location>
</feature>
<keyword evidence="3" id="KW-1185">Reference proteome</keyword>
<protein>
    <submittedName>
        <fullName evidence="2">Uncharacterized protein</fullName>
    </submittedName>
</protein>
<dbReference type="AlphaFoldDB" id="A0AAE1DZ92"/>
<sequence>MFVHMDSKIFAFVLFSMSIILCEIHSDTEFRNNRTQEYSINPESIQEVNSKILPPGLQDCLPYLLCSQDAITVLREASALISRLDLSVLLTLGKLDDLCHNVKVMKDCEKEHWKEACDDEIGSKGRKSGTKFMEWICNKRDRLERYADCWAHPGFSKRLTDCVTQYTDVSDITNCFEKELEVEEECPDGAIAFLQTMAVKYMKPS</sequence>
<evidence type="ECO:0000313" key="3">
    <source>
        <dbReference type="Proteomes" id="UP001283361"/>
    </source>
</evidence>
<dbReference type="EMBL" id="JAWDGP010001758">
    <property type="protein sequence ID" value="KAK3788491.1"/>
    <property type="molecule type" value="Genomic_DNA"/>
</dbReference>